<dbReference type="InterPro" id="IPR013022">
    <property type="entry name" value="Xyl_isomerase-like_TIM-brl"/>
</dbReference>
<dbReference type="AlphaFoldDB" id="A0A387B4J5"/>
<dbReference type="OrthoDB" id="3350993at2"/>
<dbReference type="EMBL" id="CP032630">
    <property type="protein sequence ID" value="AYF97343.1"/>
    <property type="molecule type" value="Genomic_DNA"/>
</dbReference>
<proteinExistence type="predicted"/>
<dbReference type="Gene3D" id="3.20.20.150">
    <property type="entry name" value="Divalent-metal-dependent TIM barrel enzymes"/>
    <property type="match status" value="1"/>
</dbReference>
<accession>A0A387B4J5</accession>
<sequence>MTSELGLGSYAFFWEGADALPDGGNRWPLPLAGQLVRTAELGLGLFQICDYAPLLGYSAAELREVRAVADDLGIRLELGTKGVAPGHLRSFLGLAETLGARYLRSMVFAPDCRPTLAEAERTLRELMPAFDAAGVTLGLETYEQVSSADLVGLVEAVGADGLGICLDPANTVAGLENPREVVERCAPYVNGIHVKDFAFTRRDGWVGFTLAGTRMGEGLLDYAHLVETVRPAERGITRIVEHWLPWQGDLESTVALERDWTTHNVGYLKEN</sequence>
<evidence type="ECO:0000313" key="3">
    <source>
        <dbReference type="EMBL" id="AYF97343.1"/>
    </source>
</evidence>
<dbReference type="KEGG" id="lyd:D7I47_03125"/>
<protein>
    <submittedName>
        <fullName evidence="3">Sugar phosphate isomerase/epimerase</fullName>
    </submittedName>
</protein>
<feature type="domain" description="Xylose isomerase-like TIM barrel" evidence="2">
    <location>
        <begin position="38"/>
        <end position="249"/>
    </location>
</feature>
<dbReference type="InterPro" id="IPR036237">
    <property type="entry name" value="Xyl_isomerase-like_sf"/>
</dbReference>
<dbReference type="Pfam" id="PF01261">
    <property type="entry name" value="AP_endonuc_2"/>
    <property type="match status" value="1"/>
</dbReference>
<evidence type="ECO:0000313" key="4">
    <source>
        <dbReference type="Proteomes" id="UP000278886"/>
    </source>
</evidence>
<reference evidence="4" key="1">
    <citation type="submission" date="2018-09" db="EMBL/GenBank/DDBJ databases">
        <title>Genome sequencing of strain 2DFWR-13.</title>
        <authorList>
            <person name="Heo J."/>
            <person name="Kim S.-J."/>
            <person name="Kwon S.-W."/>
        </authorList>
    </citation>
    <scope>NUCLEOTIDE SEQUENCE [LARGE SCALE GENOMIC DNA]</scope>
    <source>
        <strain evidence="4">2DFWR-13</strain>
    </source>
</reference>
<dbReference type="PANTHER" id="PTHR12110">
    <property type="entry name" value="HYDROXYPYRUVATE ISOMERASE"/>
    <property type="match status" value="1"/>
</dbReference>
<keyword evidence="4" id="KW-1185">Reference proteome</keyword>
<dbReference type="Proteomes" id="UP000278886">
    <property type="component" value="Chromosome"/>
</dbReference>
<organism evidence="3 4">
    <name type="scientific">Protaetiibacter intestinalis</name>
    <dbReference type="NCBI Taxonomy" id="2419774"/>
    <lineage>
        <taxon>Bacteria</taxon>
        <taxon>Bacillati</taxon>
        <taxon>Actinomycetota</taxon>
        <taxon>Actinomycetes</taxon>
        <taxon>Micrococcales</taxon>
        <taxon>Microbacteriaceae</taxon>
        <taxon>Protaetiibacter</taxon>
    </lineage>
</organism>
<dbReference type="InterPro" id="IPR050312">
    <property type="entry name" value="IolE/XylAMocC-like"/>
</dbReference>
<dbReference type="RefSeq" id="WP_120761694.1">
    <property type="nucleotide sequence ID" value="NZ_CP032630.1"/>
</dbReference>
<gene>
    <name evidence="3" type="ORF">D7I47_03125</name>
</gene>
<name>A0A387B4J5_9MICO</name>
<dbReference type="GO" id="GO:0016853">
    <property type="term" value="F:isomerase activity"/>
    <property type="evidence" value="ECO:0007669"/>
    <property type="project" value="UniProtKB-KW"/>
</dbReference>
<evidence type="ECO:0000256" key="1">
    <source>
        <dbReference type="ARBA" id="ARBA00023277"/>
    </source>
</evidence>
<dbReference type="PANTHER" id="PTHR12110:SF52">
    <property type="entry name" value="XYLOSE ISOMERASE"/>
    <property type="match status" value="1"/>
</dbReference>
<keyword evidence="3" id="KW-0413">Isomerase</keyword>
<dbReference type="SUPFAM" id="SSF51658">
    <property type="entry name" value="Xylose isomerase-like"/>
    <property type="match status" value="1"/>
</dbReference>
<keyword evidence="1" id="KW-0119">Carbohydrate metabolism</keyword>
<evidence type="ECO:0000259" key="2">
    <source>
        <dbReference type="Pfam" id="PF01261"/>
    </source>
</evidence>